<comment type="pathway">
    <text evidence="5">Cofactor biosynthesis; coenzyme F420 biosynthesis.</text>
</comment>
<keyword evidence="3 5" id="KW-0547">Nucleotide-binding</keyword>
<feature type="binding site" evidence="5">
    <location>
        <position position="171"/>
    </location>
    <ligand>
        <name>phosphoenolpyruvate</name>
        <dbReference type="ChEBI" id="CHEBI:58702"/>
    </ligand>
</feature>
<dbReference type="EMBL" id="BAAAHP010000309">
    <property type="protein sequence ID" value="GAA0907506.1"/>
    <property type="molecule type" value="Genomic_DNA"/>
</dbReference>
<dbReference type="InterPro" id="IPR002835">
    <property type="entry name" value="CofC"/>
</dbReference>
<name>A0ABN1NHS9_9PSEU</name>
<keyword evidence="2 5" id="KW-0548">Nucleotidyltransferase</keyword>
<evidence type="ECO:0000256" key="2">
    <source>
        <dbReference type="ARBA" id="ARBA00022695"/>
    </source>
</evidence>
<accession>A0ABN1NHS9</accession>
<dbReference type="PANTHER" id="PTHR40392:SF1">
    <property type="entry name" value="2-PHOSPHO-L-LACTATE GUANYLYLTRANSFERASE"/>
    <property type="match status" value="1"/>
</dbReference>
<dbReference type="Gene3D" id="3.90.550.10">
    <property type="entry name" value="Spore Coat Polysaccharide Biosynthesis Protein SpsA, Chain A"/>
    <property type="match status" value="1"/>
</dbReference>
<keyword evidence="4 5" id="KW-0342">GTP-binding</keyword>
<proteinExistence type="inferred from homology"/>
<protein>
    <recommendedName>
        <fullName evidence="5">Phosphoenolpyruvate guanylyltransferase</fullName>
        <shortName evidence="5">PEP guanylyltransferase</shortName>
        <ecNumber evidence="5">2.7.7.105</ecNumber>
    </recommendedName>
</protein>
<comment type="caution">
    <text evidence="6">The sequence shown here is derived from an EMBL/GenBank/DDBJ whole genome shotgun (WGS) entry which is preliminary data.</text>
</comment>
<dbReference type="Pfam" id="PF01983">
    <property type="entry name" value="CofC"/>
    <property type="match status" value="1"/>
</dbReference>
<dbReference type="Proteomes" id="UP001499967">
    <property type="component" value="Unassembled WGS sequence"/>
</dbReference>
<dbReference type="SUPFAM" id="SSF53448">
    <property type="entry name" value="Nucleotide-diphospho-sugar transferases"/>
    <property type="match status" value="1"/>
</dbReference>
<feature type="binding site" evidence="5">
    <location>
        <position position="174"/>
    </location>
    <ligand>
        <name>phosphoenolpyruvate</name>
        <dbReference type="ChEBI" id="CHEBI:58702"/>
    </ligand>
</feature>
<evidence type="ECO:0000256" key="4">
    <source>
        <dbReference type="ARBA" id="ARBA00023134"/>
    </source>
</evidence>
<dbReference type="HAMAP" id="MF_02114">
    <property type="entry name" value="CofC"/>
    <property type="match status" value="1"/>
</dbReference>
<dbReference type="NCBIfam" id="TIGR03552">
    <property type="entry name" value="F420_cofC"/>
    <property type="match status" value="1"/>
</dbReference>
<dbReference type="RefSeq" id="WP_343946734.1">
    <property type="nucleotide sequence ID" value="NZ_BAAAHP010000309.1"/>
</dbReference>
<gene>
    <name evidence="6" type="primary">cofC</name>
    <name evidence="5" type="synonym">fbiD</name>
    <name evidence="6" type="ORF">GCM10009559_76300</name>
</gene>
<sequence>MTSIDQPAVDLVVPVKPLTKAKSRLRGAADGGIGAPRAHARLAMALLRDTITAVEAASAVRRLLVVSSDPVVAAELGVFGIEVAPDGPVPGLNPAYARGAALLRAQDQAAAVGALQADLPALRPEELDEAVVAALALFARGARRAFVADAEGTGTTLLIAAPGVDLDPRFGVASAQRHEEAGARPLTGAWPGLRRDVDTADDLRAATALGLGGHTTAALAPVPRSC</sequence>
<organism evidence="6 7">
    <name type="scientific">Pseudonocardia zijingensis</name>
    <dbReference type="NCBI Taxonomy" id="153376"/>
    <lineage>
        <taxon>Bacteria</taxon>
        <taxon>Bacillati</taxon>
        <taxon>Actinomycetota</taxon>
        <taxon>Actinomycetes</taxon>
        <taxon>Pseudonocardiales</taxon>
        <taxon>Pseudonocardiaceae</taxon>
        <taxon>Pseudonocardia</taxon>
    </lineage>
</organism>
<evidence type="ECO:0000256" key="5">
    <source>
        <dbReference type="HAMAP-Rule" id="MF_02114"/>
    </source>
</evidence>
<comment type="similarity">
    <text evidence="5">Belongs to the CofC family.</text>
</comment>
<keyword evidence="7" id="KW-1185">Reference proteome</keyword>
<evidence type="ECO:0000256" key="1">
    <source>
        <dbReference type="ARBA" id="ARBA00022679"/>
    </source>
</evidence>
<evidence type="ECO:0000313" key="6">
    <source>
        <dbReference type="EMBL" id="GAA0907506.1"/>
    </source>
</evidence>
<evidence type="ECO:0000256" key="3">
    <source>
        <dbReference type="ARBA" id="ARBA00022741"/>
    </source>
</evidence>
<dbReference type="GO" id="GO:0016779">
    <property type="term" value="F:nucleotidyltransferase activity"/>
    <property type="evidence" value="ECO:0007669"/>
    <property type="project" value="UniProtKB-KW"/>
</dbReference>
<dbReference type="EC" id="2.7.7.105" evidence="5"/>
<feature type="binding site" evidence="5">
    <location>
        <position position="155"/>
    </location>
    <ligand>
        <name>phosphoenolpyruvate</name>
        <dbReference type="ChEBI" id="CHEBI:58702"/>
    </ligand>
</feature>
<reference evidence="6 7" key="1">
    <citation type="journal article" date="2019" name="Int. J. Syst. Evol. Microbiol.">
        <title>The Global Catalogue of Microorganisms (GCM) 10K type strain sequencing project: providing services to taxonomists for standard genome sequencing and annotation.</title>
        <authorList>
            <consortium name="The Broad Institute Genomics Platform"/>
            <consortium name="The Broad Institute Genome Sequencing Center for Infectious Disease"/>
            <person name="Wu L."/>
            <person name="Ma J."/>
        </authorList>
    </citation>
    <scope>NUCLEOTIDE SEQUENCE [LARGE SCALE GENOMIC DNA]</scope>
    <source>
        <strain evidence="6 7">JCM 11117</strain>
    </source>
</reference>
<comment type="catalytic activity">
    <reaction evidence="5">
        <text>phosphoenolpyruvate + GTP + H(+) = enolpyruvoyl-2-diphospho-5'-guanosine + diphosphate</text>
        <dbReference type="Rhea" id="RHEA:30519"/>
        <dbReference type="ChEBI" id="CHEBI:15378"/>
        <dbReference type="ChEBI" id="CHEBI:33019"/>
        <dbReference type="ChEBI" id="CHEBI:37565"/>
        <dbReference type="ChEBI" id="CHEBI:58702"/>
        <dbReference type="ChEBI" id="CHEBI:143701"/>
        <dbReference type="EC" id="2.7.7.105"/>
    </reaction>
</comment>
<comment type="function">
    <text evidence="5">Guanylyltransferase that catalyzes the activation of phosphoenolpyruvate (PEP) as enolpyruvoyl-2-diphospho-5'-guanosine, via the condensation of PEP with GTP. It is involved in the biosynthesis of coenzyme F420, a hydride carrier cofactor.</text>
</comment>
<dbReference type="InterPro" id="IPR029044">
    <property type="entry name" value="Nucleotide-diphossugar_trans"/>
</dbReference>
<dbReference type="PANTHER" id="PTHR40392">
    <property type="entry name" value="2-PHOSPHO-L-LACTATE GUANYLYLTRANSFERASE"/>
    <property type="match status" value="1"/>
</dbReference>
<evidence type="ECO:0000313" key="7">
    <source>
        <dbReference type="Proteomes" id="UP001499967"/>
    </source>
</evidence>
<keyword evidence="1 5" id="KW-0808">Transferase</keyword>